<reference evidence="2 4" key="1">
    <citation type="submission" date="2019-03" db="EMBL/GenBank/DDBJ databases">
        <title>Deep subsurface shale carbon reservoir microbial communities from Ohio and West Virginia, USA.</title>
        <authorList>
            <person name="Wrighton K."/>
        </authorList>
    </citation>
    <scope>NUCLEOTIDE SEQUENCE [LARGE SCALE GENOMIC DNA]</scope>
    <source>
        <strain evidence="2 4">UTICA-S4D12</strain>
    </source>
</reference>
<feature type="non-terminal residue" evidence="2">
    <location>
        <position position="42"/>
    </location>
</feature>
<dbReference type="PROSITE" id="PS00195">
    <property type="entry name" value="GLUTAREDOXIN_1"/>
    <property type="match status" value="1"/>
</dbReference>
<dbReference type="AlphaFoldDB" id="A0A4R7DZ83"/>
<evidence type="ECO:0000313" key="2">
    <source>
        <dbReference type="EMBL" id="TDS25952.1"/>
    </source>
</evidence>
<sequence>MNKPKIEIYTKTWCPYCRRAKAMLKSLGLDYTDYDITDNEEL</sequence>
<dbReference type="Proteomes" id="UP000295758">
    <property type="component" value="Unassembled WGS sequence"/>
</dbReference>
<dbReference type="SUPFAM" id="SSF52833">
    <property type="entry name" value="Thioredoxin-like"/>
    <property type="match status" value="1"/>
</dbReference>
<dbReference type="InterPro" id="IPR011767">
    <property type="entry name" value="GLR_AS"/>
</dbReference>
<evidence type="ECO:0000313" key="4">
    <source>
        <dbReference type="Proteomes" id="UP000295758"/>
    </source>
</evidence>
<protein>
    <submittedName>
        <fullName evidence="2">Glutaredoxin</fullName>
    </submittedName>
</protein>
<organism evidence="2 4">
    <name type="scientific">Halanaerobium congolense</name>
    <dbReference type="NCBI Taxonomy" id="54121"/>
    <lineage>
        <taxon>Bacteria</taxon>
        <taxon>Bacillati</taxon>
        <taxon>Bacillota</taxon>
        <taxon>Clostridia</taxon>
        <taxon>Halanaerobiales</taxon>
        <taxon>Halanaerobiaceae</taxon>
        <taxon>Halanaerobium</taxon>
    </lineage>
</organism>
<accession>A0A4R7DZ83</accession>
<proteinExistence type="predicted"/>
<dbReference type="Pfam" id="PF00462">
    <property type="entry name" value="Glutaredoxin"/>
    <property type="match status" value="1"/>
</dbReference>
<dbReference type="EMBL" id="SOAA01000017">
    <property type="protein sequence ID" value="TDS29579.1"/>
    <property type="molecule type" value="Genomic_DNA"/>
</dbReference>
<feature type="domain" description="Glutaredoxin" evidence="1">
    <location>
        <begin position="6"/>
        <end position="41"/>
    </location>
</feature>
<gene>
    <name evidence="3" type="ORF">BY453_11767</name>
    <name evidence="2" type="ORF">BY453_1421</name>
</gene>
<dbReference type="EMBL" id="SOAA01000042">
    <property type="protein sequence ID" value="TDS25952.1"/>
    <property type="molecule type" value="Genomic_DNA"/>
</dbReference>
<comment type="caution">
    <text evidence="2">The sequence shown here is derived from an EMBL/GenBank/DDBJ whole genome shotgun (WGS) entry which is preliminary data.</text>
</comment>
<dbReference type="InterPro" id="IPR002109">
    <property type="entry name" value="Glutaredoxin"/>
</dbReference>
<evidence type="ECO:0000313" key="3">
    <source>
        <dbReference type="EMBL" id="TDS29579.1"/>
    </source>
</evidence>
<dbReference type="RefSeq" id="WP_279585890.1">
    <property type="nucleotide sequence ID" value="NZ_SOAA01000017.1"/>
</dbReference>
<dbReference type="Gene3D" id="3.40.30.10">
    <property type="entry name" value="Glutaredoxin"/>
    <property type="match status" value="1"/>
</dbReference>
<dbReference type="PROSITE" id="PS51354">
    <property type="entry name" value="GLUTAREDOXIN_2"/>
    <property type="match status" value="1"/>
</dbReference>
<dbReference type="InterPro" id="IPR036249">
    <property type="entry name" value="Thioredoxin-like_sf"/>
</dbReference>
<evidence type="ECO:0000259" key="1">
    <source>
        <dbReference type="Pfam" id="PF00462"/>
    </source>
</evidence>
<name>A0A4R7DZ83_9FIRM</name>